<dbReference type="InterPro" id="IPR006059">
    <property type="entry name" value="SBP"/>
</dbReference>
<accession>A0A173SUM4</accession>
<sequence length="114" mass="13323">MLQNYEEEFVALDDRVDYDKYVDYKRKLVEHDGKSYGIPFDCGTAALFYRLDILEQAGFSEADMQNLTWSRYMEIGQQVYQKTGIPMLTLDPTDLPLVRIIMQQLLMAKGYYDG</sequence>
<dbReference type="Proteomes" id="UP000095495">
    <property type="component" value="Unassembled WGS sequence"/>
</dbReference>
<dbReference type="RefSeq" id="WP_055262501.1">
    <property type="nucleotide sequence ID" value="NZ_CYXV01000006.1"/>
</dbReference>
<evidence type="ECO:0000313" key="1">
    <source>
        <dbReference type="EMBL" id="CUM94404.1"/>
    </source>
</evidence>
<organism evidence="1 2">
    <name type="scientific">Roseburia faecis</name>
    <dbReference type="NCBI Taxonomy" id="301302"/>
    <lineage>
        <taxon>Bacteria</taxon>
        <taxon>Bacillati</taxon>
        <taxon>Bacillota</taxon>
        <taxon>Clostridia</taxon>
        <taxon>Lachnospirales</taxon>
        <taxon>Lachnospiraceae</taxon>
        <taxon>Roseburia</taxon>
    </lineage>
</organism>
<proteinExistence type="predicted"/>
<dbReference type="AlphaFoldDB" id="A0A173SUM4"/>
<protein>
    <submittedName>
        <fullName evidence="1">Lactose-binding protein</fullName>
    </submittedName>
</protein>
<gene>
    <name evidence="1" type="primary">lacE_1</name>
    <name evidence="1" type="ORF">ERS852420_01691</name>
</gene>
<dbReference type="SUPFAM" id="SSF53850">
    <property type="entry name" value="Periplasmic binding protein-like II"/>
    <property type="match status" value="1"/>
</dbReference>
<name>A0A173SUM4_9FIRM</name>
<reference evidence="1 2" key="1">
    <citation type="submission" date="2015-09" db="EMBL/GenBank/DDBJ databases">
        <authorList>
            <consortium name="Pathogen Informatics"/>
        </authorList>
    </citation>
    <scope>NUCLEOTIDE SEQUENCE [LARGE SCALE GENOMIC DNA]</scope>
    <source>
        <strain evidence="1 2">2789STDY5608863</strain>
    </source>
</reference>
<evidence type="ECO:0000313" key="2">
    <source>
        <dbReference type="Proteomes" id="UP000095495"/>
    </source>
</evidence>
<dbReference type="EMBL" id="CYXV01000006">
    <property type="protein sequence ID" value="CUM94404.1"/>
    <property type="molecule type" value="Genomic_DNA"/>
</dbReference>
<dbReference type="Gene3D" id="3.40.190.10">
    <property type="entry name" value="Periplasmic binding protein-like II"/>
    <property type="match status" value="1"/>
</dbReference>
<dbReference type="Pfam" id="PF13416">
    <property type="entry name" value="SBP_bac_8"/>
    <property type="match status" value="1"/>
</dbReference>